<dbReference type="SUPFAM" id="SSF53756">
    <property type="entry name" value="UDP-Glycosyltransferase/glycogen phosphorylase"/>
    <property type="match status" value="1"/>
</dbReference>
<dbReference type="RefSeq" id="WP_009205875.1">
    <property type="nucleotide sequence ID" value="NC_022357.1"/>
</dbReference>
<evidence type="ECO:0000313" key="3">
    <source>
        <dbReference type="EMBL" id="BAN35171.1"/>
    </source>
</evidence>
<proteinExistence type="predicted"/>
<dbReference type="PANTHER" id="PTHR45947">
    <property type="entry name" value="SULFOQUINOVOSYL TRANSFERASE SQD2"/>
    <property type="match status" value="1"/>
</dbReference>
<dbReference type="InterPro" id="IPR028098">
    <property type="entry name" value="Glyco_trans_4-like_N"/>
</dbReference>
<evidence type="ECO:0000259" key="1">
    <source>
        <dbReference type="Pfam" id="PF00534"/>
    </source>
</evidence>
<dbReference type="Gene3D" id="3.40.50.2000">
    <property type="entry name" value="Glycogen Phosphorylase B"/>
    <property type="match status" value="2"/>
</dbReference>
<dbReference type="OrthoDB" id="9775208at2"/>
<dbReference type="STRING" id="1163617.SCD_n01344"/>
<dbReference type="KEGG" id="sdr:SCD_n01344"/>
<name>S6AGM5_SULDS</name>
<dbReference type="AlphaFoldDB" id="S6AGM5"/>
<evidence type="ECO:0000259" key="2">
    <source>
        <dbReference type="Pfam" id="PF13579"/>
    </source>
</evidence>
<dbReference type="eggNOG" id="COG0438">
    <property type="taxonomic scope" value="Bacteria"/>
</dbReference>
<dbReference type="GO" id="GO:0016757">
    <property type="term" value="F:glycosyltransferase activity"/>
    <property type="evidence" value="ECO:0007669"/>
    <property type="project" value="InterPro"/>
</dbReference>
<feature type="domain" description="Glycosyl transferase family 1" evidence="1">
    <location>
        <begin position="202"/>
        <end position="363"/>
    </location>
</feature>
<dbReference type="Pfam" id="PF13579">
    <property type="entry name" value="Glyco_trans_4_4"/>
    <property type="match status" value="1"/>
</dbReference>
<reference evidence="3 4" key="1">
    <citation type="journal article" date="2012" name="Appl. Environ. Microbiol.">
        <title>Draft genome sequence of a psychrotolerant sulfur-oxidizing bacterium, Sulfuricella denitrificans skB26, and proteomic insights into cold adaptation.</title>
        <authorList>
            <person name="Watanabe T."/>
            <person name="Kojima H."/>
            <person name="Fukui M."/>
        </authorList>
    </citation>
    <scope>NUCLEOTIDE SEQUENCE [LARGE SCALE GENOMIC DNA]</scope>
    <source>
        <strain evidence="4">skB26</strain>
    </source>
</reference>
<dbReference type="Proteomes" id="UP000015559">
    <property type="component" value="Chromosome"/>
</dbReference>
<feature type="domain" description="Glycosyltransferase subfamily 4-like N-terminal" evidence="2">
    <location>
        <begin position="15"/>
        <end position="170"/>
    </location>
</feature>
<accession>S6AGM5</accession>
<protein>
    <submittedName>
        <fullName evidence="3">Glycosyl transferase group 1</fullName>
    </submittedName>
</protein>
<dbReference type="PANTHER" id="PTHR45947:SF3">
    <property type="entry name" value="SULFOQUINOVOSYL TRANSFERASE SQD2"/>
    <property type="match status" value="1"/>
</dbReference>
<evidence type="ECO:0000313" key="4">
    <source>
        <dbReference type="Proteomes" id="UP000015559"/>
    </source>
</evidence>
<keyword evidence="4" id="KW-1185">Reference proteome</keyword>
<dbReference type="HOGENOM" id="CLU_009583_2_1_4"/>
<dbReference type="EMBL" id="AP013066">
    <property type="protein sequence ID" value="BAN35171.1"/>
    <property type="molecule type" value="Genomic_DNA"/>
</dbReference>
<dbReference type="InterPro" id="IPR050194">
    <property type="entry name" value="Glycosyltransferase_grp1"/>
</dbReference>
<gene>
    <name evidence="3" type="ORF">SCD_n01344</name>
</gene>
<keyword evidence="3" id="KW-0808">Transferase</keyword>
<sequence length="386" mass="43639">MRILHLISSVNPEGGGPIEGVKQIARIAEGAGSIVEVASMDDPSAPWLAAFPFKVHALGPPRLLSKSIHYAYAPNLIPWLQAHHKNYDAIIINGLWQYHGFAAWRVLHGSKTPYFVFTHGMLDPWFKRTYPFKHLKKWLYWPWAEYRVLRDAKAVLFTCEEERILARQSFWLYRCNEEVVGYGTSAPPGDAALQREIFLNDYPELRNKRLLFFISRIHPKKGCDLLIEAFSRVAKADPSLHLVMAGPDQIGWQAELEATSKLLGIAERITWTGMLSGDKKWGAYRAAVVFVLSSHQENFGIVVAEALACGLPALISKRVNIWREVEAEGAGIVANDDLDGTIGMLKEWLNMKPEDQQKMKQNALICFTKHFEISAAVKRLYSVLSR</sequence>
<organism evidence="3 4">
    <name type="scientific">Sulfuricella denitrificans (strain DSM 22764 / NBRC 105220 / skB26)</name>
    <dbReference type="NCBI Taxonomy" id="1163617"/>
    <lineage>
        <taxon>Bacteria</taxon>
        <taxon>Pseudomonadati</taxon>
        <taxon>Pseudomonadota</taxon>
        <taxon>Betaproteobacteria</taxon>
        <taxon>Nitrosomonadales</taxon>
        <taxon>Sulfuricellaceae</taxon>
        <taxon>Sulfuricella</taxon>
    </lineage>
</organism>
<dbReference type="Pfam" id="PF00534">
    <property type="entry name" value="Glycos_transf_1"/>
    <property type="match status" value="1"/>
</dbReference>
<dbReference type="InterPro" id="IPR001296">
    <property type="entry name" value="Glyco_trans_1"/>
</dbReference>